<accession>A0AAN9UC75</accession>
<dbReference type="PANTHER" id="PTHR36156:SF2">
    <property type="entry name" value="CUPIN TYPE-2 DOMAIN-CONTAINING PROTEIN"/>
    <property type="match status" value="1"/>
</dbReference>
<dbReference type="AlphaFoldDB" id="A0AAN9UC75"/>
<dbReference type="Proteomes" id="UP001320245">
    <property type="component" value="Unassembled WGS sequence"/>
</dbReference>
<sequence length="119" mass="13331">MLGGAAVQNILYSSNSNPIKLTDNEDMEFIKNNVLCEGEVEFELSGGEKRILQPGDVAINRASLHKWRNTSTVKPARMLYVLLDVEPVIVNGQPLDFQLGLLQDEYAKYKDGEGYNKNE</sequence>
<organism evidence="1 2">
    <name type="scientific">Cytospora paraplurivora</name>
    <dbReference type="NCBI Taxonomy" id="2898453"/>
    <lineage>
        <taxon>Eukaryota</taxon>
        <taxon>Fungi</taxon>
        <taxon>Dikarya</taxon>
        <taxon>Ascomycota</taxon>
        <taxon>Pezizomycotina</taxon>
        <taxon>Sordariomycetes</taxon>
        <taxon>Sordariomycetidae</taxon>
        <taxon>Diaporthales</taxon>
        <taxon>Cytosporaceae</taxon>
        <taxon>Cytospora</taxon>
    </lineage>
</organism>
<proteinExistence type="predicted"/>
<reference evidence="1 2" key="1">
    <citation type="journal article" date="2023" name="PLoS ONE">
        <title>Cytospora paraplurivora sp. nov. isolated from orchards with fruit tree decline syndrome in Ontario, Canada.</title>
        <authorList>
            <person name="Ilyukhin E."/>
            <person name="Nguyen H.D.T."/>
            <person name="Castle A.J."/>
            <person name="Ellouze W."/>
        </authorList>
    </citation>
    <scope>NUCLEOTIDE SEQUENCE [LARGE SCALE GENOMIC DNA]</scope>
    <source>
        <strain evidence="1 2">FDS-564</strain>
    </source>
</reference>
<name>A0AAN9UC75_9PEZI</name>
<dbReference type="InterPro" id="IPR047142">
    <property type="entry name" value="OryJ/VirC-like"/>
</dbReference>
<dbReference type="PANTHER" id="PTHR36156">
    <property type="entry name" value="SLR2101 PROTEIN"/>
    <property type="match status" value="1"/>
</dbReference>
<gene>
    <name evidence="1" type="ORF">SLS53_003069</name>
</gene>
<keyword evidence="2" id="KW-1185">Reference proteome</keyword>
<evidence type="ECO:0000313" key="2">
    <source>
        <dbReference type="Proteomes" id="UP001320245"/>
    </source>
</evidence>
<dbReference type="InterPro" id="IPR014710">
    <property type="entry name" value="RmlC-like_jellyroll"/>
</dbReference>
<evidence type="ECO:0000313" key="1">
    <source>
        <dbReference type="EMBL" id="KAK7745569.1"/>
    </source>
</evidence>
<dbReference type="InterPro" id="IPR011051">
    <property type="entry name" value="RmlC_Cupin_sf"/>
</dbReference>
<comment type="caution">
    <text evidence="1">The sequence shown here is derived from an EMBL/GenBank/DDBJ whole genome shotgun (WGS) entry which is preliminary data.</text>
</comment>
<dbReference type="EMBL" id="JAJSPL020000008">
    <property type="protein sequence ID" value="KAK7745569.1"/>
    <property type="molecule type" value="Genomic_DNA"/>
</dbReference>
<protein>
    <submittedName>
        <fullName evidence="1">Uncharacterized protein</fullName>
    </submittedName>
</protein>
<dbReference type="Gene3D" id="2.60.120.10">
    <property type="entry name" value="Jelly Rolls"/>
    <property type="match status" value="1"/>
</dbReference>
<dbReference type="SUPFAM" id="SSF51182">
    <property type="entry name" value="RmlC-like cupins"/>
    <property type="match status" value="1"/>
</dbReference>